<protein>
    <submittedName>
        <fullName evidence="1">Uncharacterized protein</fullName>
    </submittedName>
</protein>
<evidence type="ECO:0000313" key="1">
    <source>
        <dbReference type="EMBL" id="MDX8535495.1"/>
    </source>
</evidence>
<dbReference type="RefSeq" id="WP_320253110.1">
    <property type="nucleotide sequence ID" value="NZ_JAVIIQ010000021.1"/>
</dbReference>
<gene>
    <name evidence="1" type="ORF">RFM42_31310</name>
</gene>
<dbReference type="Proteomes" id="UP001285154">
    <property type="component" value="Unassembled WGS sequence"/>
</dbReference>
<comment type="caution">
    <text evidence="1">The sequence shown here is derived from an EMBL/GenBank/DDBJ whole genome shotgun (WGS) entry which is preliminary data.</text>
</comment>
<sequence>MMDAKAPPDREERWIVTVGEQHPCPFNPPCRSLRERKSAVRVPISSSLIASSIARRLLAISLLLVQFTANEESASNPPVP</sequence>
<proteinExistence type="predicted"/>
<accession>A0ABU5ADZ0</accession>
<dbReference type="EMBL" id="JAVIIQ010000021">
    <property type="protein sequence ID" value="MDX8535495.1"/>
    <property type="molecule type" value="Genomic_DNA"/>
</dbReference>
<evidence type="ECO:0000313" key="2">
    <source>
        <dbReference type="Proteomes" id="UP001285154"/>
    </source>
</evidence>
<organism evidence="1 2">
    <name type="scientific">Mesorhizobium vachelliae</name>
    <dbReference type="NCBI Taxonomy" id="3072309"/>
    <lineage>
        <taxon>Bacteria</taxon>
        <taxon>Pseudomonadati</taxon>
        <taxon>Pseudomonadota</taxon>
        <taxon>Alphaproteobacteria</taxon>
        <taxon>Hyphomicrobiales</taxon>
        <taxon>Phyllobacteriaceae</taxon>
        <taxon>Mesorhizobium</taxon>
    </lineage>
</organism>
<name>A0ABU5ADZ0_9HYPH</name>
<keyword evidence="2" id="KW-1185">Reference proteome</keyword>
<reference evidence="1 2" key="1">
    <citation type="submission" date="2023-08" db="EMBL/GenBank/DDBJ databases">
        <title>Implementing the SeqCode for naming new Mesorhizobium species isolated from Vachellia karroo root nodules.</title>
        <authorList>
            <person name="Van Lill M."/>
        </authorList>
    </citation>
    <scope>NUCLEOTIDE SEQUENCE [LARGE SCALE GENOMIC DNA]</scope>
    <source>
        <strain evidence="1 2">VK25D</strain>
    </source>
</reference>